<dbReference type="PANTHER" id="PTHR39576">
    <property type="entry name" value="ATTACHING AND EFFACING PROTEIN HOMOLOG-RELATED-RELATED"/>
    <property type="match status" value="1"/>
</dbReference>
<evidence type="ECO:0000259" key="4">
    <source>
        <dbReference type="Pfam" id="PF11924"/>
    </source>
</evidence>
<dbReference type="InterPro" id="IPR008964">
    <property type="entry name" value="Invasin/intimin_cell_adhesion"/>
</dbReference>
<dbReference type="OrthoDB" id="6437047at2"/>
<sequence length="1159" mass="128953">MSSYISKFIVFFAFFYTLVMPSAMMHAFAEGNLTADKTYHQAIDRKENIDFRGQKTSKKFLNPNANNEGDFKKNNNDSESDIPNVITDNIQTVSDILSSSPSDLAEQAKSYALDKFNNTITSEAQKWLAQFGTARINFGLDKKGTLENNSLDLLLPLYDNKSDWLLFSQFGYRNKDSRHTLNVGLGGRYFYQNWMYGLNTFYDHDVTGKNQRLGLGGEIWSDYIKLSANTYYRLSDWQQSQHFKDYHERPANGYDISGEFFLPAYPNLGAKLAYEQYFGDNVTLFNRDTKQKNPSLAKLGLTYTPIPLFTVGVDYKQGERNYTETQFLANLNYKLGVPLHAQLLPENVVSMRTLAGSRYDLVERNNNIILDHVKQYKVVLPNSVTGYSHEEQSIAVTNNSGDKIKWKENQELKEFERNGGKLSLNPDNKIALIFPEYQSGTGKGNNYPINFEILENGNPQKIHHAKMTVHVSPFVVKEVEFTPSDGTVSPDGKTPYIFTPVITYDTVSNNPLPPNVFIKNVQWTTVPPIGDTSGLSWGKPDITSTTNKLGQLQAALTSSKPISHVKVFLQMDGMPKAQQVATVSFEGSSSPAYVDHIEVSPSSKVLISNNHQVYEYKALILNSYDQTPVRHQKIANVKWDNDNGSHELKLEGGDTTDGDGYLTATLNMNSVVGAQDVLVTLAIENNAPVSAQRKVSFYPNGSEFRVRDFILFTDLPGPLYADGKSHYTITATITDKQNNPVRNKEIGVKWVVGDRYNRNIEDSNLILQPSRGVFAKQKTDDQGRLTATLSSTEQVDDAVVTLFVGSSSDTVISPIATSTEMDFEKELQDYHIENNSIKVEGTDFNLPADNEKEYTFTAVVVDKNGKYVPHKKITNVVWRTNKEADGLSLRERGTTTNGNGELTATLRSSMPIDNVLVSLAIEGQEPVQINQPVAFKVARISIRQPEPDRYLVVNTPFSYTAIIRDPNGHPAIDKQVSWSFTSSSNGSIKLTAGNTKTNEKGEVTASLISTAEVSDVIVTVSAEGNTLDSRPVQVGWPTVKELVLEQQNGTVSPGGSYHFKTTVLFPDVAHEYWDQNVKFQWMIQSPTGKGLTLSPIGEVTVKQGILRAVLESSKDLPPVKDAVVCLTMIGAPPSLMKCASPVDFVAPSEESLEIKKTLR</sequence>
<gene>
    <name evidence="5" type="ORF">Xmir_01897</name>
</gene>
<dbReference type="InterPro" id="IPR003344">
    <property type="entry name" value="Big_1_dom"/>
</dbReference>
<keyword evidence="6" id="KW-1185">Reference proteome</keyword>
<dbReference type="EMBL" id="NITZ01000008">
    <property type="protein sequence ID" value="PHM48755.1"/>
    <property type="molecule type" value="Genomic_DNA"/>
</dbReference>
<feature type="region of interest" description="Disordered" evidence="2">
    <location>
        <begin position="58"/>
        <end position="79"/>
    </location>
</feature>
<name>A0A2D0JQY7_9GAMM</name>
<dbReference type="PRINTS" id="PR01369">
    <property type="entry name" value="INTIMIN"/>
</dbReference>
<evidence type="ECO:0000259" key="3">
    <source>
        <dbReference type="Pfam" id="PF02369"/>
    </source>
</evidence>
<dbReference type="AlphaFoldDB" id="A0A2D0JQY7"/>
<accession>A0A2D0JQY7</accession>
<organism evidence="5 6">
    <name type="scientific">Xenorhabdus miraniensis</name>
    <dbReference type="NCBI Taxonomy" id="351674"/>
    <lineage>
        <taxon>Bacteria</taxon>
        <taxon>Pseudomonadati</taxon>
        <taxon>Pseudomonadota</taxon>
        <taxon>Gammaproteobacteria</taxon>
        <taxon>Enterobacterales</taxon>
        <taxon>Morganellaceae</taxon>
        <taxon>Xenorhabdus</taxon>
    </lineage>
</organism>
<dbReference type="InterPro" id="IPR003535">
    <property type="entry name" value="Intimin/invasin_bac"/>
</dbReference>
<dbReference type="Pfam" id="PF11924">
    <property type="entry name" value="IAT_beta"/>
    <property type="match status" value="1"/>
</dbReference>
<dbReference type="GO" id="GO:0009279">
    <property type="term" value="C:cell outer membrane"/>
    <property type="evidence" value="ECO:0007669"/>
    <property type="project" value="TreeGrafter"/>
</dbReference>
<dbReference type="GO" id="GO:0007155">
    <property type="term" value="P:cell adhesion"/>
    <property type="evidence" value="ECO:0007669"/>
    <property type="project" value="InterPro"/>
</dbReference>
<evidence type="ECO:0000313" key="6">
    <source>
        <dbReference type="Proteomes" id="UP000221980"/>
    </source>
</evidence>
<dbReference type="InterPro" id="IPR051715">
    <property type="entry name" value="Intimin-Invasin_domain"/>
</dbReference>
<proteinExistence type="inferred from homology"/>
<dbReference type="InterPro" id="IPR013783">
    <property type="entry name" value="Ig-like_fold"/>
</dbReference>
<dbReference type="SUPFAM" id="SSF49373">
    <property type="entry name" value="Invasin/intimin cell-adhesion fragments"/>
    <property type="match status" value="3"/>
</dbReference>
<feature type="domain" description="Big-1" evidence="3">
    <location>
        <begin position="839"/>
        <end position="913"/>
    </location>
</feature>
<evidence type="ECO:0000256" key="2">
    <source>
        <dbReference type="SAM" id="MobiDB-lite"/>
    </source>
</evidence>
<reference evidence="5 6" key="1">
    <citation type="journal article" date="2017" name="Nat. Microbiol.">
        <title>Natural product diversity associated with the nematode symbionts Photorhabdus and Xenorhabdus.</title>
        <authorList>
            <person name="Tobias N.J."/>
            <person name="Wolff H."/>
            <person name="Djahanschiri B."/>
            <person name="Grundmann F."/>
            <person name="Kronenwerth M."/>
            <person name="Shi Y.M."/>
            <person name="Simonyi S."/>
            <person name="Grun P."/>
            <person name="Shapiro-Ilan D."/>
            <person name="Pidot S.J."/>
            <person name="Stinear T.P."/>
            <person name="Ebersberger I."/>
            <person name="Bode H.B."/>
        </authorList>
    </citation>
    <scope>NUCLEOTIDE SEQUENCE [LARGE SCALE GENOMIC DNA]</scope>
    <source>
        <strain evidence="5 6">DSM 17902</strain>
    </source>
</reference>
<evidence type="ECO:0000256" key="1">
    <source>
        <dbReference type="ARBA" id="ARBA00010116"/>
    </source>
</evidence>
<dbReference type="Gene3D" id="2.40.160.160">
    <property type="entry name" value="Inverse autotransporter, beta-domain"/>
    <property type="match status" value="1"/>
</dbReference>
<evidence type="ECO:0000313" key="5">
    <source>
        <dbReference type="EMBL" id="PHM48755.1"/>
    </source>
</evidence>
<dbReference type="FunFam" id="2.40.160.160:FF:000001">
    <property type="entry name" value="Intimin-like inverse autotransporter SinH"/>
    <property type="match status" value="1"/>
</dbReference>
<feature type="domain" description="Big-1" evidence="3">
    <location>
        <begin position="957"/>
        <end position="1032"/>
    </location>
</feature>
<dbReference type="Pfam" id="PF02369">
    <property type="entry name" value="Big_1"/>
    <property type="match status" value="2"/>
</dbReference>
<dbReference type="RefSeq" id="WP_099114141.1">
    <property type="nucleotide sequence ID" value="NZ_CAWNQI010000117.1"/>
</dbReference>
<dbReference type="InterPro" id="IPR038177">
    <property type="entry name" value="IAT_beta_sf"/>
</dbReference>
<dbReference type="Proteomes" id="UP000221980">
    <property type="component" value="Unassembled WGS sequence"/>
</dbReference>
<dbReference type="PANTHER" id="PTHR39576:SF2">
    <property type="entry name" value="ATTACHING AND EFFACING PROTEIN HOMOLOG-RELATED"/>
    <property type="match status" value="1"/>
</dbReference>
<protein>
    <submittedName>
        <fullName evidence="5">Putative invasin</fullName>
    </submittedName>
</protein>
<feature type="domain" description="Inverse autotransporter beta-domain" evidence="4">
    <location>
        <begin position="97"/>
        <end position="366"/>
    </location>
</feature>
<dbReference type="Gene3D" id="2.60.40.10">
    <property type="entry name" value="Immunoglobulins"/>
    <property type="match status" value="3"/>
</dbReference>
<dbReference type="InterPro" id="IPR024519">
    <property type="entry name" value="IAT_beta"/>
</dbReference>
<comment type="caution">
    <text evidence="5">The sequence shown here is derived from an EMBL/GenBank/DDBJ whole genome shotgun (WGS) entry which is preliminary data.</text>
</comment>
<comment type="similarity">
    <text evidence="1">Belongs to the intimin/invasin family.</text>
</comment>